<sequence>MKNENIASIIELIESGNEIYNKAIENIDNTSLNNVLVELLRVRERAVIELTPYSLASNNEESADDTPVSYTIKAREVYSDVMKEVSSDKESMYLEQLEGVESKVLKEIENLITSHPEQADNSVLLKVRSDIKSCKEKLSSISLIS</sequence>
<dbReference type="Pfam" id="PF09537">
    <property type="entry name" value="DUF2383"/>
    <property type="match status" value="1"/>
</dbReference>
<dbReference type="EMBL" id="LOSN02000001">
    <property type="protein sequence ID" value="PNP25570.1"/>
    <property type="molecule type" value="Genomic_DNA"/>
</dbReference>
<dbReference type="Proteomes" id="UP000532247">
    <property type="component" value="Unassembled WGS sequence"/>
</dbReference>
<dbReference type="Proteomes" id="UP000565155">
    <property type="component" value="Unassembled WGS sequence"/>
</dbReference>
<evidence type="ECO:0000313" key="4">
    <source>
        <dbReference type="EMBL" id="NOI10128.1"/>
    </source>
</evidence>
<dbReference type="Proteomes" id="UP000714625">
    <property type="component" value="Unassembled WGS sequence"/>
</dbReference>
<dbReference type="EMBL" id="AAXMUW010000024">
    <property type="protein sequence ID" value="EGQ9136063.1"/>
    <property type="molecule type" value="Genomic_DNA"/>
</dbReference>
<keyword evidence="6" id="KW-1185">Reference proteome</keyword>
<reference evidence="4 7" key="2">
    <citation type="submission" date="2019-09" db="EMBL/GenBank/DDBJ databases">
        <title>Draft genome sequencing and comparative genomics of hatchery-associated Vibrios.</title>
        <authorList>
            <person name="Kehlet-Delgado H."/>
            <person name="Mueller R.S."/>
        </authorList>
    </citation>
    <scope>NUCLEOTIDE SEQUENCE [LARGE SCALE GENOMIC DNA]</scope>
    <source>
        <strain evidence="4 7">081416A</strain>
    </source>
</reference>
<reference evidence="2" key="3">
    <citation type="submission" date="2019-11" db="EMBL/GenBank/DDBJ databases">
        <authorList>
            <consortium name="PulseNet: The National Subtyping Network for Foodborne Disease Surveillance"/>
            <person name="Tarr C.L."/>
            <person name="Trees E."/>
            <person name="Katz L.S."/>
            <person name="Carleton-Romer H.A."/>
            <person name="Stroika S."/>
            <person name="Kucerova Z."/>
            <person name="Roache K.F."/>
            <person name="Sabol A.L."/>
            <person name="Besser J."/>
            <person name="Gerner-Smidt P."/>
        </authorList>
    </citation>
    <scope>NUCLEOTIDE SEQUENCE</scope>
    <source>
        <strain evidence="2">PNUSAV001129</strain>
    </source>
</reference>
<gene>
    <name evidence="5" type="ORF">AL553_003545</name>
    <name evidence="4" type="ORF">F0254_14800</name>
    <name evidence="2" type="ORF">GHY86_13035</name>
    <name evidence="3" type="ORF">HKB35_02145</name>
</gene>
<dbReference type="EMBL" id="JABCMA010000001">
    <property type="protein sequence ID" value="NMR72423.1"/>
    <property type="molecule type" value="Genomic_DNA"/>
</dbReference>
<dbReference type="InterPro" id="IPR012347">
    <property type="entry name" value="Ferritin-like"/>
</dbReference>
<comment type="caution">
    <text evidence="4">The sequence shown here is derived from an EMBL/GenBank/DDBJ whole genome shotgun (WGS) entry which is preliminary data.</text>
</comment>
<dbReference type="InterPro" id="IPR019052">
    <property type="entry name" value="DUF2383"/>
</dbReference>
<dbReference type="Gene3D" id="1.20.1260.10">
    <property type="match status" value="1"/>
</dbReference>
<evidence type="ECO:0000313" key="2">
    <source>
        <dbReference type="EMBL" id="EGQ9136063.1"/>
    </source>
</evidence>
<proteinExistence type="predicted"/>
<evidence type="ECO:0000313" key="8">
    <source>
        <dbReference type="Proteomes" id="UP000565155"/>
    </source>
</evidence>
<evidence type="ECO:0000313" key="3">
    <source>
        <dbReference type="EMBL" id="NMR72423.1"/>
    </source>
</evidence>
<evidence type="ECO:0000313" key="7">
    <source>
        <dbReference type="Proteomes" id="UP000532247"/>
    </source>
</evidence>
<dbReference type="GeneID" id="75169148"/>
<evidence type="ECO:0000313" key="6">
    <source>
        <dbReference type="Proteomes" id="UP000054316"/>
    </source>
</evidence>
<dbReference type="OrthoDB" id="5877606at2"/>
<evidence type="ECO:0000313" key="5">
    <source>
        <dbReference type="EMBL" id="PNP25570.1"/>
    </source>
</evidence>
<evidence type="ECO:0000259" key="1">
    <source>
        <dbReference type="Pfam" id="PF09537"/>
    </source>
</evidence>
<name>A0A0H0Y7S9_VIBAL</name>
<accession>A0A0H0Y7S9</accession>
<dbReference type="EMBL" id="VTYF01000008">
    <property type="protein sequence ID" value="NOI10128.1"/>
    <property type="molecule type" value="Genomic_DNA"/>
</dbReference>
<reference evidence="5 6" key="1">
    <citation type="submission" date="2017-12" db="EMBL/GenBank/DDBJ databases">
        <title>FDA dAtabase for Regulatory Grade micrObial Sequences (FDA-ARGOS): Supporting development and validation of Infectious Disease Dx tests.</title>
        <authorList>
            <person name="Hoffmann M."/>
            <person name="Allard M."/>
            <person name="Evans P."/>
            <person name="Brown E."/>
            <person name="Tallon L.J."/>
            <person name="Sadzewicz L."/>
            <person name="Sengamalay N."/>
            <person name="Ott S."/>
            <person name="Godinez A."/>
            <person name="Nagaraj S."/>
            <person name="Vavikolanu K."/>
            <person name="Aluvathingal J."/>
            <person name="Nadendla S."/>
            <person name="Hobson J."/>
            <person name="Sichtig H."/>
        </authorList>
    </citation>
    <scope>NUCLEOTIDE SEQUENCE [LARGE SCALE GENOMIC DNA]</scope>
    <source>
        <strain evidence="6">ATCC 17749</strain>
        <strain evidence="5">FDAARGOS_97</strain>
    </source>
</reference>
<organism evidence="4 7">
    <name type="scientific">Vibrio alginolyticus</name>
    <dbReference type="NCBI Taxonomy" id="663"/>
    <lineage>
        <taxon>Bacteria</taxon>
        <taxon>Pseudomonadati</taxon>
        <taxon>Pseudomonadota</taxon>
        <taxon>Gammaproteobacteria</taxon>
        <taxon>Vibrionales</taxon>
        <taxon>Vibrionaceae</taxon>
        <taxon>Vibrio</taxon>
    </lineage>
</organism>
<dbReference type="RefSeq" id="WP_005379194.1">
    <property type="nucleotide sequence ID" value="NZ_AP023185.1"/>
</dbReference>
<dbReference type="STRING" id="663.BAU10_15585"/>
<reference evidence="3 8" key="4">
    <citation type="submission" date="2020-04" db="EMBL/GenBank/DDBJ databases">
        <title>Whole-genome sequencing of Vibrio spp. from China reveals different genetic environments of blaCTX-M-14 among diverse lineages.</title>
        <authorList>
            <person name="Zheng Z."/>
            <person name="Ye L."/>
            <person name="Chen S."/>
        </authorList>
    </citation>
    <scope>NUCLEOTIDE SEQUENCE [LARGE SCALE GENOMIC DNA]</scope>
    <source>
        <strain evidence="3 8">Vb1636</strain>
    </source>
</reference>
<protein>
    <submittedName>
        <fullName evidence="4">DUF2383 domain-containing protein</fullName>
    </submittedName>
</protein>
<feature type="domain" description="DUF2383" evidence="1">
    <location>
        <begin position="6"/>
        <end position="112"/>
    </location>
</feature>
<dbReference type="Proteomes" id="UP000054316">
    <property type="component" value="Unassembled WGS sequence"/>
</dbReference>
<dbReference type="AlphaFoldDB" id="A0A0H0Y7S9"/>
<dbReference type="eggNOG" id="ENOG5032V50">
    <property type="taxonomic scope" value="Bacteria"/>
</dbReference>